<dbReference type="Proteomes" id="UP000182510">
    <property type="component" value="Chromosome"/>
</dbReference>
<dbReference type="RefSeq" id="WP_072553467.1">
    <property type="nucleotide sequence ID" value="NZ_CP018153.1"/>
</dbReference>
<dbReference type="GO" id="GO:0015297">
    <property type="term" value="F:antiporter activity"/>
    <property type="evidence" value="ECO:0007669"/>
    <property type="project" value="UniProtKB-KW"/>
</dbReference>
<evidence type="ECO:0000259" key="11">
    <source>
        <dbReference type="Pfam" id="PF02254"/>
    </source>
</evidence>
<keyword evidence="5 9" id="KW-0812">Transmembrane</keyword>
<feature type="transmembrane region" description="Helical" evidence="9">
    <location>
        <begin position="411"/>
        <end position="429"/>
    </location>
</feature>
<dbReference type="OrthoDB" id="570124at2"/>
<feature type="transmembrane region" description="Helical" evidence="9">
    <location>
        <begin position="98"/>
        <end position="121"/>
    </location>
</feature>
<evidence type="ECO:0000256" key="7">
    <source>
        <dbReference type="ARBA" id="ARBA00023065"/>
    </source>
</evidence>
<evidence type="ECO:0000256" key="9">
    <source>
        <dbReference type="SAM" id="Phobius"/>
    </source>
</evidence>
<reference evidence="12 13" key="1">
    <citation type="submission" date="2016-11" db="EMBL/GenBank/DDBJ databases">
        <title>Gramella sp. LPB0144 isolated from marine environment.</title>
        <authorList>
            <person name="Kim E."/>
            <person name="Yi H."/>
        </authorList>
    </citation>
    <scope>NUCLEOTIDE SEQUENCE [LARGE SCALE GENOMIC DNA]</scope>
    <source>
        <strain evidence="12 13">LPB0144</strain>
    </source>
</reference>
<dbReference type="Gene3D" id="3.40.50.720">
    <property type="entry name" value="NAD(P)-binding Rossmann-like Domain"/>
    <property type="match status" value="1"/>
</dbReference>
<protein>
    <submittedName>
        <fullName evidence="12">Cell shape-determining protein</fullName>
    </submittedName>
</protein>
<feature type="transmembrane region" description="Helical" evidence="9">
    <location>
        <begin position="159"/>
        <end position="181"/>
    </location>
</feature>
<keyword evidence="3" id="KW-0050">Antiport</keyword>
<feature type="transmembrane region" description="Helical" evidence="9">
    <location>
        <begin position="67"/>
        <end position="86"/>
    </location>
</feature>
<keyword evidence="6 9" id="KW-1133">Transmembrane helix</keyword>
<organism evidence="12 13">
    <name type="scientific">Christiangramia salexigens</name>
    <dbReference type="NCBI Taxonomy" id="1913577"/>
    <lineage>
        <taxon>Bacteria</taxon>
        <taxon>Pseudomonadati</taxon>
        <taxon>Bacteroidota</taxon>
        <taxon>Flavobacteriia</taxon>
        <taxon>Flavobacteriales</taxon>
        <taxon>Flavobacteriaceae</taxon>
        <taxon>Christiangramia</taxon>
    </lineage>
</organism>
<dbReference type="PANTHER" id="PTHR32507:SF0">
    <property type="entry name" value="NA(+)_H(+) ANTIPORTER 2-RELATED"/>
    <property type="match status" value="1"/>
</dbReference>
<feature type="domain" description="Cation/H+ exchanger transmembrane" evidence="10">
    <location>
        <begin position="12"/>
        <end position="397"/>
    </location>
</feature>
<dbReference type="SUPFAM" id="SSF51735">
    <property type="entry name" value="NAD(P)-binding Rossmann-fold domains"/>
    <property type="match status" value="1"/>
</dbReference>
<dbReference type="GO" id="GO:1902600">
    <property type="term" value="P:proton transmembrane transport"/>
    <property type="evidence" value="ECO:0007669"/>
    <property type="project" value="InterPro"/>
</dbReference>
<dbReference type="KEGG" id="grl:LPB144_10355"/>
<feature type="domain" description="RCK N-terminal" evidence="11">
    <location>
        <begin position="412"/>
        <end position="500"/>
    </location>
</feature>
<dbReference type="STRING" id="1913577.LPB144_10355"/>
<evidence type="ECO:0000259" key="10">
    <source>
        <dbReference type="Pfam" id="PF00999"/>
    </source>
</evidence>
<evidence type="ECO:0000256" key="6">
    <source>
        <dbReference type="ARBA" id="ARBA00022989"/>
    </source>
</evidence>
<feature type="transmembrane region" description="Helical" evidence="9">
    <location>
        <begin position="227"/>
        <end position="247"/>
    </location>
</feature>
<comment type="subcellular location">
    <subcellularLocation>
        <location evidence="1">Cell membrane</location>
        <topology evidence="1">Multi-pass membrane protein</topology>
    </subcellularLocation>
</comment>
<feature type="transmembrane region" description="Helical" evidence="9">
    <location>
        <begin position="281"/>
        <end position="300"/>
    </location>
</feature>
<dbReference type="Gene3D" id="1.20.1530.20">
    <property type="match status" value="1"/>
</dbReference>
<dbReference type="InterPro" id="IPR006153">
    <property type="entry name" value="Cation/H_exchanger_TM"/>
</dbReference>
<dbReference type="Pfam" id="PF00999">
    <property type="entry name" value="Na_H_Exchanger"/>
    <property type="match status" value="1"/>
</dbReference>
<keyword evidence="8 9" id="KW-0472">Membrane</keyword>
<feature type="transmembrane region" description="Helical" evidence="9">
    <location>
        <begin position="127"/>
        <end position="147"/>
    </location>
</feature>
<feature type="transmembrane region" description="Helical" evidence="9">
    <location>
        <begin position="375"/>
        <end position="399"/>
    </location>
</feature>
<keyword evidence="4" id="KW-1003">Cell membrane</keyword>
<sequence>MVELAGIIILGILAQWLAWRLKIPAILPLILVGLSVGPISTLFTEDGRKLIEPIWNGSSGLFPGESLFYFVSLAIGIILFEGGLTLRKGEVLNVGPVIVKLITVAVFVTFVLAGISAHFIFDLSWQISFLFAALIIVTGPTVITPILRNIPLKKDVSAILKWEGILIDPIGALVAVLMFEFISAGTGTEFTETALLEFGKIVLFGFTFGFTFAHALAFAIKKNVIPHYLLNVLTLAAVLGVFVLADLFAHESGLLAVVVMGMVMGNINLPNLKELLYFKESLSVLLISILFILLAANINIEDLMLVYNVNALILFATVVLVIRPIGVFVSSIGSSLKFNEKLFISWVGPRGIVAAGIASLFGLELASQGVEGAQYITPLVFMIVLGTVLLNATTARLFAKLVGVFLQNSQGILIIGASTISRLIGSYLMKNKRHVVLVDSNGENIRKAREMGLDAIQENVYSDDLINNIELSDVGYLMAMTGNTEVNTNAIKKFKKHFGENGSFRVVSPDEMYDPEKNPKEGLFSQTDDYIKLTNLARKYDAIHELNLNSKEHYEGLIEISKTDPDIIPLFVKNGEGELSIIPSNSMEVEIEEDFKFVYLGKQMDQDEEEELEKSEDAEMEKE</sequence>
<name>A0A1L3J6L1_9FLAO</name>
<keyword evidence="7" id="KW-0406">Ion transport</keyword>
<gene>
    <name evidence="12" type="ORF">LPB144_10355</name>
</gene>
<evidence type="ECO:0000256" key="8">
    <source>
        <dbReference type="ARBA" id="ARBA00023136"/>
    </source>
</evidence>
<dbReference type="InterPro" id="IPR036291">
    <property type="entry name" value="NAD(P)-bd_dom_sf"/>
</dbReference>
<feature type="transmembrane region" description="Helical" evidence="9">
    <location>
        <begin position="201"/>
        <end position="220"/>
    </location>
</feature>
<dbReference type="Pfam" id="PF02254">
    <property type="entry name" value="TrkA_N"/>
    <property type="match status" value="1"/>
</dbReference>
<dbReference type="PANTHER" id="PTHR32507">
    <property type="entry name" value="NA(+)/H(+) ANTIPORTER 1"/>
    <property type="match status" value="1"/>
</dbReference>
<proteinExistence type="predicted"/>
<evidence type="ECO:0000256" key="1">
    <source>
        <dbReference type="ARBA" id="ARBA00004651"/>
    </source>
</evidence>
<feature type="transmembrane region" description="Helical" evidence="9">
    <location>
        <begin position="342"/>
        <end position="363"/>
    </location>
</feature>
<evidence type="ECO:0000313" key="12">
    <source>
        <dbReference type="EMBL" id="APG60779.1"/>
    </source>
</evidence>
<dbReference type="AlphaFoldDB" id="A0A1L3J6L1"/>
<keyword evidence="13" id="KW-1185">Reference proteome</keyword>
<dbReference type="InterPro" id="IPR038770">
    <property type="entry name" value="Na+/solute_symporter_sf"/>
</dbReference>
<evidence type="ECO:0000256" key="3">
    <source>
        <dbReference type="ARBA" id="ARBA00022449"/>
    </source>
</evidence>
<feature type="transmembrane region" description="Helical" evidence="9">
    <location>
        <begin position="306"/>
        <end position="330"/>
    </location>
</feature>
<dbReference type="EMBL" id="CP018153">
    <property type="protein sequence ID" value="APG60779.1"/>
    <property type="molecule type" value="Genomic_DNA"/>
</dbReference>
<evidence type="ECO:0000256" key="4">
    <source>
        <dbReference type="ARBA" id="ARBA00022475"/>
    </source>
</evidence>
<dbReference type="GO" id="GO:0005886">
    <property type="term" value="C:plasma membrane"/>
    <property type="evidence" value="ECO:0007669"/>
    <property type="project" value="UniProtKB-SubCell"/>
</dbReference>
<keyword evidence="2" id="KW-0813">Transport</keyword>
<evidence type="ECO:0000313" key="13">
    <source>
        <dbReference type="Proteomes" id="UP000182510"/>
    </source>
</evidence>
<evidence type="ECO:0000256" key="2">
    <source>
        <dbReference type="ARBA" id="ARBA00022448"/>
    </source>
</evidence>
<accession>A0A1L3J6L1</accession>
<dbReference type="InterPro" id="IPR003148">
    <property type="entry name" value="RCK_N"/>
</dbReference>
<evidence type="ECO:0000256" key="5">
    <source>
        <dbReference type="ARBA" id="ARBA00022692"/>
    </source>
</evidence>
<dbReference type="GO" id="GO:0006813">
    <property type="term" value="P:potassium ion transport"/>
    <property type="evidence" value="ECO:0007669"/>
    <property type="project" value="InterPro"/>
</dbReference>